<dbReference type="Proteomes" id="UP001597545">
    <property type="component" value="Unassembled WGS sequence"/>
</dbReference>
<name>A0ABW5KMY1_9SPHI</name>
<dbReference type="EMBL" id="JBHULR010000007">
    <property type="protein sequence ID" value="MFD2548952.1"/>
    <property type="molecule type" value="Genomic_DNA"/>
</dbReference>
<accession>A0ABW5KMY1</accession>
<gene>
    <name evidence="1" type="ORF">ACFSR5_14980</name>
</gene>
<comment type="caution">
    <text evidence="1">The sequence shown here is derived from an EMBL/GenBank/DDBJ whole genome shotgun (WGS) entry which is preliminary data.</text>
</comment>
<keyword evidence="2" id="KW-1185">Reference proteome</keyword>
<organism evidence="1 2">
    <name type="scientific">Sphingobacterium suaedae</name>
    <dbReference type="NCBI Taxonomy" id="1686402"/>
    <lineage>
        <taxon>Bacteria</taxon>
        <taxon>Pseudomonadati</taxon>
        <taxon>Bacteroidota</taxon>
        <taxon>Sphingobacteriia</taxon>
        <taxon>Sphingobacteriales</taxon>
        <taxon>Sphingobacteriaceae</taxon>
        <taxon>Sphingobacterium</taxon>
    </lineage>
</organism>
<protein>
    <submittedName>
        <fullName evidence="1">Uncharacterized protein</fullName>
    </submittedName>
</protein>
<proteinExistence type="predicted"/>
<evidence type="ECO:0000313" key="2">
    <source>
        <dbReference type="Proteomes" id="UP001597545"/>
    </source>
</evidence>
<reference evidence="2" key="1">
    <citation type="journal article" date="2019" name="Int. J. Syst. Evol. Microbiol.">
        <title>The Global Catalogue of Microorganisms (GCM) 10K type strain sequencing project: providing services to taxonomists for standard genome sequencing and annotation.</title>
        <authorList>
            <consortium name="The Broad Institute Genomics Platform"/>
            <consortium name="The Broad Institute Genome Sequencing Center for Infectious Disease"/>
            <person name="Wu L."/>
            <person name="Ma J."/>
        </authorList>
    </citation>
    <scope>NUCLEOTIDE SEQUENCE [LARGE SCALE GENOMIC DNA]</scope>
    <source>
        <strain evidence="2">KCTC 42662</strain>
    </source>
</reference>
<evidence type="ECO:0000313" key="1">
    <source>
        <dbReference type="EMBL" id="MFD2548952.1"/>
    </source>
</evidence>
<dbReference type="RefSeq" id="WP_380905233.1">
    <property type="nucleotide sequence ID" value="NZ_JBHUEG010000006.1"/>
</dbReference>
<sequence>MSYGKTFFGLAYNQHIYSEDPQTMGARLGRLLSVNMRIMDHSQPSSHRNRAEQQDELYDYGYQQAYYLTAEKNTTVQYHLDYPLTLRYRNNIDIFFYPNGSILFVGVEYAGNWQFFLEGISRQVKGYFEYDSSMAHIKINKEAFSRVFHSLGLDTVLLFSDFHIGEYIEPILSGERRIQEFGDILMALSDSHISVFDLDVMLEKYTNREIDQNFRGTAFSDIMLVHSLAAYRPVR</sequence>